<evidence type="ECO:0000256" key="4">
    <source>
        <dbReference type="SAM" id="SignalP"/>
    </source>
</evidence>
<dbReference type="GO" id="GO:0055085">
    <property type="term" value="P:transmembrane transport"/>
    <property type="evidence" value="ECO:0007669"/>
    <property type="project" value="InterPro"/>
</dbReference>
<evidence type="ECO:0000313" key="5">
    <source>
        <dbReference type="EMBL" id="CAA6816560.1"/>
    </source>
</evidence>
<dbReference type="GO" id="GO:0031317">
    <property type="term" value="C:tripartite ATP-independent periplasmic transporter complex"/>
    <property type="evidence" value="ECO:0007669"/>
    <property type="project" value="InterPro"/>
</dbReference>
<dbReference type="InterPro" id="IPR018389">
    <property type="entry name" value="DctP_fam"/>
</dbReference>
<dbReference type="Gene3D" id="3.40.190.170">
    <property type="entry name" value="Bacterial extracellular solute-binding protein, family 7"/>
    <property type="match status" value="1"/>
</dbReference>
<dbReference type="Gene3D" id="3.40.190.10">
    <property type="entry name" value="Periplasmic binding protein-like II"/>
    <property type="match status" value="1"/>
</dbReference>
<organism evidence="5">
    <name type="scientific">uncultured Thiotrichaceae bacterium</name>
    <dbReference type="NCBI Taxonomy" id="298394"/>
    <lineage>
        <taxon>Bacteria</taxon>
        <taxon>Pseudomonadati</taxon>
        <taxon>Pseudomonadota</taxon>
        <taxon>Gammaproteobacteria</taxon>
        <taxon>Thiotrichales</taxon>
        <taxon>Thiotrichaceae</taxon>
        <taxon>environmental samples</taxon>
    </lineage>
</organism>
<dbReference type="PIRSF" id="PIRSF039026">
    <property type="entry name" value="SiaP"/>
    <property type="match status" value="1"/>
</dbReference>
<name>A0A6S6TJ80_9GAMM</name>
<dbReference type="CDD" id="cd13604">
    <property type="entry name" value="PBP2_TRAP_ketoacid_lactate_like"/>
    <property type="match status" value="1"/>
</dbReference>
<dbReference type="Pfam" id="PF03480">
    <property type="entry name" value="DctP"/>
    <property type="match status" value="1"/>
</dbReference>
<evidence type="ECO:0000256" key="3">
    <source>
        <dbReference type="PIRSR" id="PIRSR039026-2"/>
    </source>
</evidence>
<dbReference type="AlphaFoldDB" id="A0A6S6TJ80"/>
<feature type="binding site" evidence="3">
    <location>
        <position position="217"/>
    </location>
    <ligand>
        <name>Na(+)</name>
        <dbReference type="ChEBI" id="CHEBI:29101"/>
    </ligand>
</feature>
<protein>
    <submittedName>
        <fullName evidence="5">C4-dicarboxylate ABC transporter</fullName>
    </submittedName>
</protein>
<dbReference type="PANTHER" id="PTHR33376">
    <property type="match status" value="1"/>
</dbReference>
<reference evidence="5" key="1">
    <citation type="submission" date="2020-01" db="EMBL/GenBank/DDBJ databases">
        <authorList>
            <person name="Meier V. D."/>
            <person name="Meier V D."/>
        </authorList>
    </citation>
    <scope>NUCLEOTIDE SEQUENCE</scope>
    <source>
        <strain evidence="5">HLG_WM_MAG_07</strain>
    </source>
</reference>
<feature type="binding site" evidence="3">
    <location>
        <position position="242"/>
    </location>
    <ligand>
        <name>substrate</name>
    </ligand>
</feature>
<dbReference type="InterPro" id="IPR026289">
    <property type="entry name" value="SBP_TakP-like"/>
</dbReference>
<keyword evidence="3" id="KW-0479">Metal-binding</keyword>
<dbReference type="EMBL" id="CACVAY010000077">
    <property type="protein sequence ID" value="CAA6816560.1"/>
    <property type="molecule type" value="Genomic_DNA"/>
</dbReference>
<accession>A0A6S6TJ80</accession>
<gene>
    <name evidence="5" type="ORF">HELGO_WM16946</name>
</gene>
<feature type="chain" id="PRO_5028395468" evidence="4">
    <location>
        <begin position="27"/>
        <end position="363"/>
    </location>
</feature>
<dbReference type="PANTHER" id="PTHR33376:SF5">
    <property type="entry name" value="EXTRACYTOPLASMIC SOLUTE RECEPTOR PROTEIN"/>
    <property type="match status" value="1"/>
</dbReference>
<sequence>MFQKLNRVALSVAVATALFASTTAVAKEKKVLLKVPVYFGTHLEGLGSTPKWLAEQVNKASGGSVKVKIYEPGKLIPPKEILEAVNKGQVNAGFTTPGYNTGQLGNAGAIFSAVPFGPDATEYLAWLYYGDGLKLWREMYAKKNMNIHAIPCSVIAPETSGWFSKPIDKPEDLKGLRMRFFGLGALVMEKLGVSTSLLPSKEIFPALEKGAIDATEFSMPAIDKRLGFHKILKYNYFPGWHQPATFFELIINGDTWKGMSEAQQQTVEMGCKAAMLDGLAFGEAIQFPAMKENLEKNGVENRYWSKEMLDTFKAKWEEVASEESAKDAEFKAIYENLQAFRKDYAVWSEWGFLPRPGTIRVEK</sequence>
<feature type="binding site" evidence="2">
    <location>
        <position position="158"/>
    </location>
    <ligand>
        <name>substrate</name>
    </ligand>
</feature>
<feature type="binding site" evidence="3">
    <location>
        <position position="216"/>
    </location>
    <ligand>
        <name>substrate</name>
    </ligand>
</feature>
<evidence type="ECO:0000256" key="2">
    <source>
        <dbReference type="PIRSR" id="PIRSR039026-1"/>
    </source>
</evidence>
<keyword evidence="1 4" id="KW-0732">Signal</keyword>
<proteinExistence type="predicted"/>
<dbReference type="GO" id="GO:0046872">
    <property type="term" value="F:metal ion binding"/>
    <property type="evidence" value="ECO:0007669"/>
    <property type="project" value="UniProtKB-KW"/>
</dbReference>
<evidence type="ECO:0000256" key="1">
    <source>
        <dbReference type="ARBA" id="ARBA00022729"/>
    </source>
</evidence>
<feature type="signal peptide" evidence="4">
    <location>
        <begin position="1"/>
        <end position="26"/>
    </location>
</feature>
<feature type="binding site" evidence="2">
    <location>
        <position position="179"/>
    </location>
    <ligand>
        <name>substrate</name>
    </ligand>
</feature>
<dbReference type="InterPro" id="IPR038404">
    <property type="entry name" value="TRAP_DctP_sf"/>
</dbReference>